<gene>
    <name evidence="3" type="ORF">R7226_10830</name>
</gene>
<dbReference type="EMBL" id="JAWSTH010000023">
    <property type="protein sequence ID" value="MDW5594835.1"/>
    <property type="molecule type" value="Genomic_DNA"/>
</dbReference>
<evidence type="ECO:0000313" key="4">
    <source>
        <dbReference type="Proteomes" id="UP001284601"/>
    </source>
</evidence>
<dbReference type="PRINTS" id="PR00080">
    <property type="entry name" value="SDRFAMILY"/>
</dbReference>
<dbReference type="InterPro" id="IPR036291">
    <property type="entry name" value="NAD(P)-bd_dom_sf"/>
</dbReference>
<proteinExistence type="inferred from homology"/>
<dbReference type="Pfam" id="PF13561">
    <property type="entry name" value="adh_short_C2"/>
    <property type="match status" value="1"/>
</dbReference>
<name>A0ABU4HNG3_9ACTN</name>
<protein>
    <submittedName>
        <fullName evidence="3">Glucose 1-dehydrogenase</fullName>
        <ecNumber evidence="3">1.1.1.47</ecNumber>
    </submittedName>
</protein>
<dbReference type="PRINTS" id="PR00081">
    <property type="entry name" value="GDHRDH"/>
</dbReference>
<dbReference type="PANTHER" id="PTHR43669">
    <property type="entry name" value="5-KETO-D-GLUCONATE 5-REDUCTASE"/>
    <property type="match status" value="1"/>
</dbReference>
<dbReference type="PANTHER" id="PTHR43669:SF3">
    <property type="entry name" value="ALCOHOL DEHYDROGENASE, PUTATIVE (AFU_ORTHOLOGUE AFUA_3G03445)-RELATED"/>
    <property type="match status" value="1"/>
</dbReference>
<dbReference type="InterPro" id="IPR020904">
    <property type="entry name" value="Sc_DH/Rdtase_CS"/>
</dbReference>
<keyword evidence="2 3" id="KW-0560">Oxidoreductase</keyword>
<dbReference type="SUPFAM" id="SSF51735">
    <property type="entry name" value="NAD(P)-binding Rossmann-fold domains"/>
    <property type="match status" value="1"/>
</dbReference>
<sequence>MTSDQNQRLAGRVALVTGAGSGIGRAIATRYGAAGAHVFALDRDLDAAERAAAAIVAAGGRAAAVACDVTDAAAVAAAVTRVREQGGGIDLVVNNAGISVLGAVHTLSEQEWDRQLDVNVKSVFLVSRAVWPHLVERGGGVLLNTGSVLGLRAERDDAAAYCASKAAVLMLTRCMALDGAAHGIRSNAVCPGYVTGPMLDHYTSAQPDAAAARAAVAAQHPLGWLGDPADVAEAFLYLASDAARWVTGAVLSVDGGMAVA</sequence>
<dbReference type="InterPro" id="IPR002347">
    <property type="entry name" value="SDR_fam"/>
</dbReference>
<dbReference type="Gene3D" id="3.40.50.720">
    <property type="entry name" value="NAD(P)-binding Rossmann-like Domain"/>
    <property type="match status" value="1"/>
</dbReference>
<dbReference type="GO" id="GO:0047936">
    <property type="term" value="F:glucose 1-dehydrogenase [NAD(P)+] activity"/>
    <property type="evidence" value="ECO:0007669"/>
    <property type="project" value="UniProtKB-EC"/>
</dbReference>
<evidence type="ECO:0000313" key="3">
    <source>
        <dbReference type="EMBL" id="MDW5594835.1"/>
    </source>
</evidence>
<evidence type="ECO:0000256" key="1">
    <source>
        <dbReference type="ARBA" id="ARBA00006484"/>
    </source>
</evidence>
<dbReference type="CDD" id="cd05233">
    <property type="entry name" value="SDR_c"/>
    <property type="match status" value="1"/>
</dbReference>
<dbReference type="EC" id="1.1.1.47" evidence="3"/>
<comment type="similarity">
    <text evidence="1">Belongs to the short-chain dehydrogenases/reductases (SDR) family.</text>
</comment>
<dbReference type="NCBIfam" id="NF005559">
    <property type="entry name" value="PRK07231.1"/>
    <property type="match status" value="1"/>
</dbReference>
<evidence type="ECO:0000256" key="2">
    <source>
        <dbReference type="ARBA" id="ARBA00023002"/>
    </source>
</evidence>
<dbReference type="RefSeq" id="WP_318597158.1">
    <property type="nucleotide sequence ID" value="NZ_JAWSTH010000023.1"/>
</dbReference>
<organism evidence="3 4">
    <name type="scientific">Conexibacter stalactiti</name>
    <dbReference type="NCBI Taxonomy" id="1940611"/>
    <lineage>
        <taxon>Bacteria</taxon>
        <taxon>Bacillati</taxon>
        <taxon>Actinomycetota</taxon>
        <taxon>Thermoleophilia</taxon>
        <taxon>Solirubrobacterales</taxon>
        <taxon>Conexibacteraceae</taxon>
        <taxon>Conexibacter</taxon>
    </lineage>
</organism>
<dbReference type="PROSITE" id="PS00061">
    <property type="entry name" value="ADH_SHORT"/>
    <property type="match status" value="1"/>
</dbReference>
<dbReference type="Proteomes" id="UP001284601">
    <property type="component" value="Unassembled WGS sequence"/>
</dbReference>
<keyword evidence="4" id="KW-1185">Reference proteome</keyword>
<accession>A0ABU4HNG3</accession>
<reference evidence="4" key="1">
    <citation type="submission" date="2023-07" db="EMBL/GenBank/DDBJ databases">
        <title>Conexibacter stalactiti sp. nov., isolated from stalactites in a lava cave and emended description of the genus Conexibacter.</title>
        <authorList>
            <person name="Lee S.D."/>
        </authorList>
    </citation>
    <scope>NUCLEOTIDE SEQUENCE [LARGE SCALE GENOMIC DNA]</scope>
    <source>
        <strain evidence="4">KCTC 39840</strain>
    </source>
</reference>
<comment type="caution">
    <text evidence="3">The sequence shown here is derived from an EMBL/GenBank/DDBJ whole genome shotgun (WGS) entry which is preliminary data.</text>
</comment>